<protein>
    <submittedName>
        <fullName evidence="8">SLIT and NTRK-like protein 5</fullName>
    </submittedName>
</protein>
<evidence type="ECO:0000313" key="9">
    <source>
        <dbReference type="Proteomes" id="UP001279410"/>
    </source>
</evidence>
<dbReference type="Proteomes" id="UP001279410">
    <property type="component" value="Unassembled WGS sequence"/>
</dbReference>
<name>A0AAD3REY6_LATJO</name>
<keyword evidence="3" id="KW-0812">Transmembrane</keyword>
<dbReference type="PANTHER" id="PTHR45773">
    <property type="entry name" value="SLIT AND NTRK-LIKE PROTEIN 4-RELATED"/>
    <property type="match status" value="1"/>
</dbReference>
<comment type="caution">
    <text evidence="8">The sequence shown here is derived from an EMBL/GenBank/DDBJ whole genome shotgun (WGS) entry which is preliminary data.</text>
</comment>
<accession>A0AAD3REY6</accession>
<evidence type="ECO:0000256" key="1">
    <source>
        <dbReference type="ARBA" id="ARBA00004479"/>
    </source>
</evidence>
<dbReference type="Gene3D" id="3.80.10.10">
    <property type="entry name" value="Ribonuclease Inhibitor"/>
    <property type="match status" value="1"/>
</dbReference>
<keyword evidence="4" id="KW-0732">Signal</keyword>
<dbReference type="InterPro" id="IPR032675">
    <property type="entry name" value="LRR_dom_sf"/>
</dbReference>
<evidence type="ECO:0000256" key="2">
    <source>
        <dbReference type="ARBA" id="ARBA00022614"/>
    </source>
</evidence>
<dbReference type="GO" id="GO:0007409">
    <property type="term" value="P:axonogenesis"/>
    <property type="evidence" value="ECO:0007669"/>
    <property type="project" value="TreeGrafter"/>
</dbReference>
<evidence type="ECO:0000256" key="4">
    <source>
        <dbReference type="ARBA" id="ARBA00022729"/>
    </source>
</evidence>
<organism evidence="8 9">
    <name type="scientific">Lates japonicus</name>
    <name type="common">Japanese lates</name>
    <dbReference type="NCBI Taxonomy" id="270547"/>
    <lineage>
        <taxon>Eukaryota</taxon>
        <taxon>Metazoa</taxon>
        <taxon>Chordata</taxon>
        <taxon>Craniata</taxon>
        <taxon>Vertebrata</taxon>
        <taxon>Euteleostomi</taxon>
        <taxon>Actinopterygii</taxon>
        <taxon>Neopterygii</taxon>
        <taxon>Teleostei</taxon>
        <taxon>Neoteleostei</taxon>
        <taxon>Acanthomorphata</taxon>
        <taxon>Carangaria</taxon>
        <taxon>Carangaria incertae sedis</taxon>
        <taxon>Centropomidae</taxon>
        <taxon>Lates</taxon>
    </lineage>
</organism>
<proteinExistence type="predicted"/>
<evidence type="ECO:0000256" key="3">
    <source>
        <dbReference type="ARBA" id="ARBA00022692"/>
    </source>
</evidence>
<dbReference type="GO" id="GO:0016020">
    <property type="term" value="C:membrane"/>
    <property type="evidence" value="ECO:0007669"/>
    <property type="project" value="UniProtKB-SubCell"/>
</dbReference>
<dbReference type="InterPro" id="IPR000483">
    <property type="entry name" value="Cys-rich_flank_reg_C"/>
</dbReference>
<evidence type="ECO:0000313" key="8">
    <source>
        <dbReference type="EMBL" id="GLD66227.1"/>
    </source>
</evidence>
<evidence type="ECO:0000259" key="7">
    <source>
        <dbReference type="SMART" id="SM00082"/>
    </source>
</evidence>
<keyword evidence="6" id="KW-0472">Membrane</keyword>
<dbReference type="SMART" id="SM00082">
    <property type="entry name" value="LRRCT"/>
    <property type="match status" value="1"/>
</dbReference>
<dbReference type="SUPFAM" id="SSF52058">
    <property type="entry name" value="L domain-like"/>
    <property type="match status" value="1"/>
</dbReference>
<evidence type="ECO:0000256" key="5">
    <source>
        <dbReference type="ARBA" id="ARBA00022989"/>
    </source>
</evidence>
<sequence length="155" mass="17417">MNSVVELQLEENPWNCSCELIALKTWLESISYTALVGDVVCEFPFRLHGRDLDEVSKQELCPRRAIAEYEMPSLPHLSSDAYYRTTPALATASFTSSGIARSSSRPTKGPRHILELKMWLEQLSTGTVLNNVICGSPKKLAGEDMRYIKIHFAQL</sequence>
<dbReference type="EMBL" id="BRZM01000089">
    <property type="protein sequence ID" value="GLD66227.1"/>
    <property type="molecule type" value="Genomic_DNA"/>
</dbReference>
<keyword evidence="5" id="KW-1133">Transmembrane helix</keyword>
<keyword evidence="9" id="KW-1185">Reference proteome</keyword>
<dbReference type="GO" id="GO:0051965">
    <property type="term" value="P:positive regulation of synapse assembly"/>
    <property type="evidence" value="ECO:0007669"/>
    <property type="project" value="TreeGrafter"/>
</dbReference>
<reference evidence="8" key="1">
    <citation type="submission" date="2022-08" db="EMBL/GenBank/DDBJ databases">
        <title>Genome sequencing of akame (Lates japonicus).</title>
        <authorList>
            <person name="Hashiguchi Y."/>
            <person name="Takahashi H."/>
        </authorList>
    </citation>
    <scope>NUCLEOTIDE SEQUENCE</scope>
    <source>
        <strain evidence="8">Kochi</strain>
    </source>
</reference>
<keyword evidence="2" id="KW-0433">Leucine-rich repeat</keyword>
<evidence type="ECO:0000256" key="6">
    <source>
        <dbReference type="ARBA" id="ARBA00023136"/>
    </source>
</evidence>
<dbReference type="AlphaFoldDB" id="A0AAD3REY6"/>
<gene>
    <name evidence="8" type="ORF">AKAME5_001763700</name>
</gene>
<feature type="domain" description="LRRCT" evidence="7">
    <location>
        <begin position="12"/>
        <end position="62"/>
    </location>
</feature>
<comment type="subcellular location">
    <subcellularLocation>
        <location evidence="1">Membrane</location>
        <topology evidence="1">Single-pass type I membrane protein</topology>
    </subcellularLocation>
</comment>
<dbReference type="PANTHER" id="PTHR45773:SF8">
    <property type="entry name" value="SLIT AND NTRK-LIKE FAMILY, MEMBER 5B"/>
    <property type="match status" value="1"/>
</dbReference>